<dbReference type="Gene3D" id="1.25.40.60">
    <property type="match status" value="1"/>
</dbReference>
<accession>A0A5N5QMN2</accession>
<protein>
    <submittedName>
        <fullName evidence="3">Protein transport protein sec1</fullName>
    </submittedName>
</protein>
<keyword evidence="4" id="KW-1185">Reference proteome</keyword>
<feature type="compositionally biased region" description="Polar residues" evidence="2">
    <location>
        <begin position="749"/>
        <end position="759"/>
    </location>
</feature>
<feature type="region of interest" description="Disordered" evidence="2">
    <location>
        <begin position="714"/>
        <end position="779"/>
    </location>
</feature>
<feature type="compositionally biased region" description="Basic residues" evidence="2">
    <location>
        <begin position="769"/>
        <end position="779"/>
    </location>
</feature>
<organism evidence="3 4">
    <name type="scientific">Ceratobasidium theobromae</name>
    <dbReference type="NCBI Taxonomy" id="1582974"/>
    <lineage>
        <taxon>Eukaryota</taxon>
        <taxon>Fungi</taxon>
        <taxon>Dikarya</taxon>
        <taxon>Basidiomycota</taxon>
        <taxon>Agaricomycotina</taxon>
        <taxon>Agaricomycetes</taxon>
        <taxon>Cantharellales</taxon>
        <taxon>Ceratobasidiaceae</taxon>
        <taxon>Ceratobasidium</taxon>
    </lineage>
</organism>
<dbReference type="Proteomes" id="UP000383932">
    <property type="component" value="Unassembled WGS sequence"/>
</dbReference>
<feature type="region of interest" description="Disordered" evidence="2">
    <location>
        <begin position="221"/>
        <end position="244"/>
    </location>
</feature>
<evidence type="ECO:0000313" key="4">
    <source>
        <dbReference type="Proteomes" id="UP000383932"/>
    </source>
</evidence>
<dbReference type="InterPro" id="IPR043154">
    <property type="entry name" value="Sec-1-like_dom1"/>
</dbReference>
<feature type="compositionally biased region" description="Polar residues" evidence="2">
    <location>
        <begin position="232"/>
        <end position="244"/>
    </location>
</feature>
<dbReference type="Gene3D" id="3.40.50.2060">
    <property type="match status" value="1"/>
</dbReference>
<dbReference type="Gene3D" id="3.90.830.10">
    <property type="entry name" value="Syntaxin Binding Protein 1, Chain A, domain 2"/>
    <property type="match status" value="1"/>
</dbReference>
<dbReference type="Pfam" id="PF00995">
    <property type="entry name" value="Sec1"/>
    <property type="match status" value="1"/>
</dbReference>
<feature type="compositionally biased region" description="Basic and acidic residues" evidence="2">
    <location>
        <begin position="735"/>
        <end position="748"/>
    </location>
</feature>
<dbReference type="SUPFAM" id="SSF56815">
    <property type="entry name" value="Sec1/munc18-like (SM) proteins"/>
    <property type="match status" value="1"/>
</dbReference>
<dbReference type="PANTHER" id="PTHR11679">
    <property type="entry name" value="VESICLE PROTEIN SORTING-ASSOCIATED"/>
    <property type="match status" value="1"/>
</dbReference>
<dbReference type="GO" id="GO:0016192">
    <property type="term" value="P:vesicle-mediated transport"/>
    <property type="evidence" value="ECO:0007669"/>
    <property type="project" value="InterPro"/>
</dbReference>
<dbReference type="InterPro" id="IPR036045">
    <property type="entry name" value="Sec1-like_sf"/>
</dbReference>
<dbReference type="InterPro" id="IPR027482">
    <property type="entry name" value="Sec1-like_dom2"/>
</dbReference>
<dbReference type="EMBL" id="SSOP01000065">
    <property type="protein sequence ID" value="KAB5592426.1"/>
    <property type="molecule type" value="Genomic_DNA"/>
</dbReference>
<feature type="compositionally biased region" description="Low complexity" evidence="2">
    <location>
        <begin position="595"/>
        <end position="608"/>
    </location>
</feature>
<evidence type="ECO:0000313" key="3">
    <source>
        <dbReference type="EMBL" id="KAB5592426.1"/>
    </source>
</evidence>
<proteinExistence type="inferred from homology"/>
<dbReference type="OrthoDB" id="2228at2759"/>
<evidence type="ECO:0000256" key="2">
    <source>
        <dbReference type="SAM" id="MobiDB-lite"/>
    </source>
</evidence>
<dbReference type="AlphaFoldDB" id="A0A5N5QMN2"/>
<comment type="similarity">
    <text evidence="1">Belongs to the STXBP/unc-18/SEC1 family.</text>
</comment>
<sequence length="779" mass="87298">MSSLIDQVRKRFLDAIQSVNPRGRWKVLVVDDHSKRLLSAVLKDNDVLQENVTVIESINTHRGEQSLEAMYLLMPTTQNVNRIIEDFPQGHKRYGGAHLFFIDGLPESLLNHLVSSPAEPHLRTLQDLYVNFAALEQRVFSVRSPASFFSLYAPHKEVPAVAFNSRRAEAAHISPTQVAVNSARAGLDNDLKFMAKSIVNLCVLMNENPLIRYYSPSHHPPLGPLGNPPEQAPTTANAEGSSRWRSAMATNIRSSSTTSENDEHISKRLAHFVQKELDEYRKANHDFPKVIPGETGRPRGVLFITDRSMDPVAPLMHEFTYQAMAVDLLPIEGGTRYRYSFENSRGIREDRTAVLSETDQIWTATRHMHLLAANEKLKADFNKFLADNEVFRGSDQTLNGVKDMLAGLPQYQETWEQFSLHLNMAGECNKLFDRNNLSSVADVEQNCATGLTAEGKVPKGVVEDLVILLENKNLSSTDKARLIALYIIYRDGVSDEDRRRLYQHARLSSMDQDAVNALIHLGARVVRTSADRDVKRKLKQKASANYEYDQSRYQPVLQTVLEASLDHFANKLDQSVFPYVRDAPPSSAPLGSFRASPAPATTSPAPTSLRSQKPSWHKAAPTGSARGEALKQRVFVFVAGGMTYSEMRTAYTMSAAQGKEIFVGSTHPMNPERFVSDLRAISMDGTGSVALPDGLPKPSDREKPYQEYYDERYFIKDAPPPPKPSPAPSAHRGHMHDTHSHSDVEQRRPTAQHSYSSLSMPEEKEKEKKRNKAKKLFGF</sequence>
<dbReference type="InterPro" id="IPR043127">
    <property type="entry name" value="Sec-1-like_dom3a"/>
</dbReference>
<evidence type="ECO:0000256" key="1">
    <source>
        <dbReference type="ARBA" id="ARBA00009884"/>
    </source>
</evidence>
<name>A0A5N5QMN2_9AGAM</name>
<feature type="compositionally biased region" description="Pro residues" evidence="2">
    <location>
        <begin position="221"/>
        <end position="231"/>
    </location>
</feature>
<dbReference type="PIRSF" id="PIRSF005715">
    <property type="entry name" value="VPS45_Sec1"/>
    <property type="match status" value="1"/>
</dbReference>
<dbReference type="Gene3D" id="3.40.50.1910">
    <property type="match status" value="1"/>
</dbReference>
<feature type="region of interest" description="Disordered" evidence="2">
    <location>
        <begin position="588"/>
        <end position="625"/>
    </location>
</feature>
<reference evidence="3 4" key="1">
    <citation type="journal article" date="2019" name="Fungal Biol. Biotechnol.">
        <title>Draft genome sequence of fastidious pathogen Ceratobasidium theobromae, which causes vascular-streak dieback in Theobroma cacao.</title>
        <authorList>
            <person name="Ali S.S."/>
            <person name="Asman A."/>
            <person name="Shao J."/>
            <person name="Firmansyah A.P."/>
            <person name="Susilo A.W."/>
            <person name="Rosmana A."/>
            <person name="McMahon P."/>
            <person name="Junaid M."/>
            <person name="Guest D."/>
            <person name="Kheng T.Y."/>
            <person name="Meinhardt L.W."/>
            <person name="Bailey B.A."/>
        </authorList>
    </citation>
    <scope>NUCLEOTIDE SEQUENCE [LARGE SCALE GENOMIC DNA]</scope>
    <source>
        <strain evidence="3 4">CT2</strain>
    </source>
</reference>
<comment type="caution">
    <text evidence="3">The sequence shown here is derived from an EMBL/GenBank/DDBJ whole genome shotgun (WGS) entry which is preliminary data.</text>
</comment>
<dbReference type="InterPro" id="IPR001619">
    <property type="entry name" value="Sec1-like"/>
</dbReference>
<feature type="compositionally biased region" description="Pro residues" evidence="2">
    <location>
        <begin position="718"/>
        <end position="727"/>
    </location>
</feature>
<gene>
    <name evidence="3" type="ORF">CTheo_4134</name>
</gene>